<gene>
    <name evidence="3" type="ORF">SAMN05421741_11739</name>
</gene>
<proteinExistence type="predicted"/>
<dbReference type="GO" id="GO:0009103">
    <property type="term" value="P:lipopolysaccharide biosynthetic process"/>
    <property type="evidence" value="ECO:0007669"/>
    <property type="project" value="TreeGrafter"/>
</dbReference>
<feature type="domain" description="Glycosyl transferase family 1" evidence="2">
    <location>
        <begin position="210"/>
        <end position="370"/>
    </location>
</feature>
<accession>A0A1I5DV77</accession>
<dbReference type="RefSeq" id="WP_091524489.1">
    <property type="nucleotide sequence ID" value="NZ_FOVI01000017.1"/>
</dbReference>
<dbReference type="Gene3D" id="3.40.50.2000">
    <property type="entry name" value="Glycogen Phosphorylase B"/>
    <property type="match status" value="2"/>
</dbReference>
<keyword evidence="4" id="KW-1185">Reference proteome</keyword>
<evidence type="ECO:0000256" key="1">
    <source>
        <dbReference type="ARBA" id="ARBA00022679"/>
    </source>
</evidence>
<sequence length="403" mass="46905">MNILFLTLAKIDSLQQRGIYHDLMREFSKHGHHLYIVSPSERREKLNTSLKEEGNTKFLNVKTLNIQKTNFIEKGFSTLLIEKFFSKAVKRYFTDVKFDLVIYSTPPITFTNLIKYIKKRDGAKTYLLLKDIFPQNAVDMKLMSDRGILYNYFRNKEKQLYNISDKIGCMSRANIDFVLKHNSNVNQGKTEINPNSIEIQNFKELTLEEKSEIRKRFKIPLNKRTFIYGGNLGKPQGIDFLIETLHLKINDDDIFFVIIGSGTEYEKIQKWIIKNNPKNVLFLPALPKKEYDYLVRVCDVGLIFLHKEFTIPNYPSRLLSYLEFKMPVLAATDKNTDVGSDIIENKCGLSVYSGSIEEMDKAINAFKLMGEAEFEIMRENSSKFLINNFQVYESYMKIINSVS</sequence>
<dbReference type="PANTHER" id="PTHR46401">
    <property type="entry name" value="GLYCOSYLTRANSFERASE WBBK-RELATED"/>
    <property type="match status" value="1"/>
</dbReference>
<keyword evidence="1 3" id="KW-0808">Transferase</keyword>
<dbReference type="PANTHER" id="PTHR46401:SF2">
    <property type="entry name" value="GLYCOSYLTRANSFERASE WBBK-RELATED"/>
    <property type="match status" value="1"/>
</dbReference>
<dbReference type="SUPFAM" id="SSF53756">
    <property type="entry name" value="UDP-Glycosyltransferase/glycogen phosphorylase"/>
    <property type="match status" value="1"/>
</dbReference>
<dbReference type="Pfam" id="PF00534">
    <property type="entry name" value="Glycos_transf_1"/>
    <property type="match status" value="1"/>
</dbReference>
<reference evidence="4" key="1">
    <citation type="submission" date="2016-10" db="EMBL/GenBank/DDBJ databases">
        <authorList>
            <person name="Varghese N."/>
            <person name="Submissions S."/>
        </authorList>
    </citation>
    <scope>NUCLEOTIDE SEQUENCE [LARGE SCALE GENOMIC DNA]</scope>
    <source>
        <strain evidence="4">DS-12</strain>
    </source>
</reference>
<dbReference type="OrthoDB" id="9811902at2"/>
<dbReference type="AlphaFoldDB" id="A0A1I5DV77"/>
<evidence type="ECO:0000313" key="4">
    <source>
        <dbReference type="Proteomes" id="UP000199036"/>
    </source>
</evidence>
<protein>
    <submittedName>
        <fullName evidence="3">Glycosyltransferase involved in cell wall bisynthesis</fullName>
    </submittedName>
</protein>
<evidence type="ECO:0000259" key="2">
    <source>
        <dbReference type="Pfam" id="PF00534"/>
    </source>
</evidence>
<name>A0A1I5DV77_9FLAO</name>
<dbReference type="STRING" id="913024.SAMN05421741_11739"/>
<dbReference type="InterPro" id="IPR001296">
    <property type="entry name" value="Glyco_trans_1"/>
</dbReference>
<dbReference type="CDD" id="cd03794">
    <property type="entry name" value="GT4_WbuB-like"/>
    <property type="match status" value="1"/>
</dbReference>
<dbReference type="Proteomes" id="UP000199036">
    <property type="component" value="Unassembled WGS sequence"/>
</dbReference>
<evidence type="ECO:0000313" key="3">
    <source>
        <dbReference type="EMBL" id="SFO03010.1"/>
    </source>
</evidence>
<organism evidence="3 4">
    <name type="scientific">Paenimyroides ummariense</name>
    <dbReference type="NCBI Taxonomy" id="913024"/>
    <lineage>
        <taxon>Bacteria</taxon>
        <taxon>Pseudomonadati</taxon>
        <taxon>Bacteroidota</taxon>
        <taxon>Flavobacteriia</taxon>
        <taxon>Flavobacteriales</taxon>
        <taxon>Flavobacteriaceae</taxon>
        <taxon>Paenimyroides</taxon>
    </lineage>
</organism>
<dbReference type="EMBL" id="FOVI01000017">
    <property type="protein sequence ID" value="SFO03010.1"/>
    <property type="molecule type" value="Genomic_DNA"/>
</dbReference>
<dbReference type="GO" id="GO:0016757">
    <property type="term" value="F:glycosyltransferase activity"/>
    <property type="evidence" value="ECO:0007669"/>
    <property type="project" value="InterPro"/>
</dbReference>